<name>A0A9D4QZ17_DREPO</name>
<evidence type="ECO:0000313" key="2">
    <source>
        <dbReference type="Proteomes" id="UP000828390"/>
    </source>
</evidence>
<keyword evidence="2" id="KW-1185">Reference proteome</keyword>
<protein>
    <submittedName>
        <fullName evidence="1">Uncharacterized protein</fullName>
    </submittedName>
</protein>
<reference evidence="1" key="2">
    <citation type="submission" date="2020-11" db="EMBL/GenBank/DDBJ databases">
        <authorList>
            <person name="McCartney M.A."/>
            <person name="Auch B."/>
            <person name="Kono T."/>
            <person name="Mallez S."/>
            <person name="Becker A."/>
            <person name="Gohl D.M."/>
            <person name="Silverstein K.A.T."/>
            <person name="Koren S."/>
            <person name="Bechman K.B."/>
            <person name="Herman A."/>
            <person name="Abrahante J.E."/>
            <person name="Garbe J."/>
        </authorList>
    </citation>
    <scope>NUCLEOTIDE SEQUENCE</scope>
    <source>
        <strain evidence="1">Duluth1</strain>
        <tissue evidence="1">Whole animal</tissue>
    </source>
</reference>
<gene>
    <name evidence="1" type="ORF">DPMN_091341</name>
</gene>
<sequence>MLGLDFFKQYHCHIDLASEQKSINGDRCNMKSKGASGCAGSTPASYDFKIEHGPCRLHGYNDFFKNEEMQAECFLIRVC</sequence>
<proteinExistence type="predicted"/>
<dbReference type="Proteomes" id="UP000828390">
    <property type="component" value="Unassembled WGS sequence"/>
</dbReference>
<organism evidence="1 2">
    <name type="scientific">Dreissena polymorpha</name>
    <name type="common">Zebra mussel</name>
    <name type="synonym">Mytilus polymorpha</name>
    <dbReference type="NCBI Taxonomy" id="45954"/>
    <lineage>
        <taxon>Eukaryota</taxon>
        <taxon>Metazoa</taxon>
        <taxon>Spiralia</taxon>
        <taxon>Lophotrochozoa</taxon>
        <taxon>Mollusca</taxon>
        <taxon>Bivalvia</taxon>
        <taxon>Autobranchia</taxon>
        <taxon>Heteroconchia</taxon>
        <taxon>Euheterodonta</taxon>
        <taxon>Imparidentia</taxon>
        <taxon>Neoheterodontei</taxon>
        <taxon>Myida</taxon>
        <taxon>Dreissenoidea</taxon>
        <taxon>Dreissenidae</taxon>
        <taxon>Dreissena</taxon>
    </lineage>
</organism>
<dbReference type="AlphaFoldDB" id="A0A9D4QZ17"/>
<accession>A0A9D4QZ17</accession>
<comment type="caution">
    <text evidence="1">The sequence shown here is derived from an EMBL/GenBank/DDBJ whole genome shotgun (WGS) entry which is preliminary data.</text>
</comment>
<evidence type="ECO:0000313" key="1">
    <source>
        <dbReference type="EMBL" id="KAH3848956.1"/>
    </source>
</evidence>
<reference evidence="1" key="1">
    <citation type="journal article" date="2019" name="bioRxiv">
        <title>The Genome of the Zebra Mussel, Dreissena polymorpha: A Resource for Invasive Species Research.</title>
        <authorList>
            <person name="McCartney M.A."/>
            <person name="Auch B."/>
            <person name="Kono T."/>
            <person name="Mallez S."/>
            <person name="Zhang Y."/>
            <person name="Obille A."/>
            <person name="Becker A."/>
            <person name="Abrahante J.E."/>
            <person name="Garbe J."/>
            <person name="Badalamenti J.P."/>
            <person name="Herman A."/>
            <person name="Mangelson H."/>
            <person name="Liachko I."/>
            <person name="Sullivan S."/>
            <person name="Sone E.D."/>
            <person name="Koren S."/>
            <person name="Silverstein K.A.T."/>
            <person name="Beckman K.B."/>
            <person name="Gohl D.M."/>
        </authorList>
    </citation>
    <scope>NUCLEOTIDE SEQUENCE</scope>
    <source>
        <strain evidence="1">Duluth1</strain>
        <tissue evidence="1">Whole animal</tissue>
    </source>
</reference>
<dbReference type="EMBL" id="JAIWYP010000003">
    <property type="protein sequence ID" value="KAH3848956.1"/>
    <property type="molecule type" value="Genomic_DNA"/>
</dbReference>